<dbReference type="InterPro" id="IPR029063">
    <property type="entry name" value="SAM-dependent_MTases_sf"/>
</dbReference>
<reference evidence="2 3" key="1">
    <citation type="submission" date="2023-07" db="EMBL/GenBank/DDBJ databases">
        <title>Sequencing the genomes of 1000 actinobacteria strains.</title>
        <authorList>
            <person name="Klenk H.-P."/>
        </authorList>
    </citation>
    <scope>NUCLEOTIDE SEQUENCE [LARGE SCALE GENOMIC DNA]</scope>
    <source>
        <strain evidence="2 3">DSM 22966</strain>
    </source>
</reference>
<dbReference type="RefSeq" id="WP_310171287.1">
    <property type="nucleotide sequence ID" value="NZ_BAABHE010000002.1"/>
</dbReference>
<dbReference type="Proteomes" id="UP001183794">
    <property type="component" value="Unassembled WGS sequence"/>
</dbReference>
<dbReference type="GO" id="GO:0008168">
    <property type="term" value="F:methyltransferase activity"/>
    <property type="evidence" value="ECO:0007669"/>
    <property type="project" value="UniProtKB-KW"/>
</dbReference>
<keyword evidence="2" id="KW-0808">Transferase</keyword>
<dbReference type="GO" id="GO:0032259">
    <property type="term" value="P:methylation"/>
    <property type="evidence" value="ECO:0007669"/>
    <property type="project" value="UniProtKB-KW"/>
</dbReference>
<keyword evidence="3" id="KW-1185">Reference proteome</keyword>
<evidence type="ECO:0000313" key="3">
    <source>
        <dbReference type="Proteomes" id="UP001183794"/>
    </source>
</evidence>
<proteinExistence type="predicted"/>
<dbReference type="Pfam" id="PF13649">
    <property type="entry name" value="Methyltransf_25"/>
    <property type="match status" value="1"/>
</dbReference>
<protein>
    <submittedName>
        <fullName evidence="2">2-polyprenyl-3-methyl-5-hydroxy-6-metoxy-1, 4-benzoquinol methylase</fullName>
    </submittedName>
</protein>
<dbReference type="SUPFAM" id="SSF53335">
    <property type="entry name" value="S-adenosyl-L-methionine-dependent methyltransferases"/>
    <property type="match status" value="1"/>
</dbReference>
<gene>
    <name evidence="2" type="ORF">J2S62_000625</name>
</gene>
<feature type="domain" description="Methyltransferase" evidence="1">
    <location>
        <begin position="68"/>
        <end position="159"/>
    </location>
</feature>
<evidence type="ECO:0000259" key="1">
    <source>
        <dbReference type="Pfam" id="PF13649"/>
    </source>
</evidence>
<dbReference type="CDD" id="cd02440">
    <property type="entry name" value="AdoMet_MTases"/>
    <property type="match status" value="1"/>
</dbReference>
<dbReference type="Gene3D" id="3.40.50.150">
    <property type="entry name" value="Vaccinia Virus protein VP39"/>
    <property type="match status" value="1"/>
</dbReference>
<dbReference type="InterPro" id="IPR041698">
    <property type="entry name" value="Methyltransf_25"/>
</dbReference>
<organism evidence="2 3">
    <name type="scientific">Enteractinococcus fodinae</name>
    <dbReference type="NCBI Taxonomy" id="684663"/>
    <lineage>
        <taxon>Bacteria</taxon>
        <taxon>Bacillati</taxon>
        <taxon>Actinomycetota</taxon>
        <taxon>Actinomycetes</taxon>
        <taxon>Micrococcales</taxon>
        <taxon>Micrococcaceae</taxon>
    </lineage>
</organism>
<accession>A0ABU2B0R4</accession>
<sequence>MRFPLLRDLAHRDHEATERMDDPQCDIAALHRTYAQFETVNRLVAGWQQAYRHHVRPVLRHDRLNTLLDIGAGGADVTRAIARWAHRDGFRLKITAADPDQRAYAWAMRHHPSVDMEFCPALSSELVSQGRSFDVVISNHLLHHLTATDFQSLLHDSEQLAKSRVVHSDIRRSRIAYTLFSVGTRPFFRGSFIREDGLTSIRRSYTALELHAVAPAGWRVHAQHPWRNLLIYDAVSPAATEPNRP</sequence>
<keyword evidence="2" id="KW-0489">Methyltransferase</keyword>
<evidence type="ECO:0000313" key="2">
    <source>
        <dbReference type="EMBL" id="MDR7346368.1"/>
    </source>
</evidence>
<name>A0ABU2B0R4_9MICC</name>
<dbReference type="EMBL" id="JAVDYJ010000001">
    <property type="protein sequence ID" value="MDR7346368.1"/>
    <property type="molecule type" value="Genomic_DNA"/>
</dbReference>
<dbReference type="NCBIfam" id="NF004851">
    <property type="entry name" value="PRK06202.1"/>
    <property type="match status" value="1"/>
</dbReference>
<comment type="caution">
    <text evidence="2">The sequence shown here is derived from an EMBL/GenBank/DDBJ whole genome shotgun (WGS) entry which is preliminary data.</text>
</comment>